<dbReference type="PANTHER" id="PTHR42941">
    <property type="entry name" value="SLL1037 PROTEIN"/>
    <property type="match status" value="1"/>
</dbReference>
<protein>
    <recommendedName>
        <fullName evidence="4">TAXI family TRAP transporter solute-binding subunit</fullName>
    </recommendedName>
</protein>
<feature type="signal peptide" evidence="1">
    <location>
        <begin position="1"/>
        <end position="20"/>
    </location>
</feature>
<evidence type="ECO:0000313" key="2">
    <source>
        <dbReference type="EMBL" id="NIK87878.1"/>
    </source>
</evidence>
<dbReference type="NCBIfam" id="TIGR02122">
    <property type="entry name" value="TRAP_TAXI"/>
    <property type="match status" value="1"/>
</dbReference>
<dbReference type="SUPFAM" id="SSF53850">
    <property type="entry name" value="Periplasmic binding protein-like II"/>
    <property type="match status" value="1"/>
</dbReference>
<dbReference type="AlphaFoldDB" id="A0A846MWE5"/>
<proteinExistence type="predicted"/>
<dbReference type="Gene3D" id="3.40.190.10">
    <property type="entry name" value="Periplasmic binding protein-like II"/>
    <property type="match status" value="2"/>
</dbReference>
<evidence type="ECO:0000256" key="1">
    <source>
        <dbReference type="SAM" id="SignalP"/>
    </source>
</evidence>
<dbReference type="Pfam" id="PF16868">
    <property type="entry name" value="NMT1_3"/>
    <property type="match status" value="1"/>
</dbReference>
<comment type="caution">
    <text evidence="2">The sequence shown here is derived from an EMBL/GenBank/DDBJ whole genome shotgun (WGS) entry which is preliminary data.</text>
</comment>
<dbReference type="Proteomes" id="UP000570514">
    <property type="component" value="Unassembled WGS sequence"/>
</dbReference>
<keyword evidence="3" id="KW-1185">Reference proteome</keyword>
<accession>A0A846MWE5</accession>
<dbReference type="CDD" id="cd13520">
    <property type="entry name" value="PBP2_TAXI_TRAP"/>
    <property type="match status" value="1"/>
</dbReference>
<name>A0A846MWE5_9PROT</name>
<feature type="chain" id="PRO_5032327662" description="TAXI family TRAP transporter solute-binding subunit" evidence="1">
    <location>
        <begin position="21"/>
        <end position="344"/>
    </location>
</feature>
<gene>
    <name evidence="2" type="ORF">FHS83_001196</name>
</gene>
<dbReference type="EMBL" id="JAASRM010000001">
    <property type="protein sequence ID" value="NIK87878.1"/>
    <property type="molecule type" value="Genomic_DNA"/>
</dbReference>
<organism evidence="2 3">
    <name type="scientific">Rhizomicrobium palustre</name>
    <dbReference type="NCBI Taxonomy" id="189966"/>
    <lineage>
        <taxon>Bacteria</taxon>
        <taxon>Pseudomonadati</taxon>
        <taxon>Pseudomonadota</taxon>
        <taxon>Alphaproteobacteria</taxon>
        <taxon>Micropepsales</taxon>
        <taxon>Micropepsaceae</taxon>
        <taxon>Rhizomicrobium</taxon>
    </lineage>
</organism>
<sequence length="344" mass="36218">MKFRLFAALICLLPAAAALAQNLPPRRSFEIATGPVAGTYFPMGELIARVVSHPPGLARCERNALCGPPGMVVLAKSSDGAVFNVLAVNAGLAASGLAQGNVVADAVAGRGAFRKQGRQTHIRVMADLFPESMQILVARSSPIKSVKDLRGKRVSLGNPNSGADVIAGEILAAYGVRPKALLRETYEVSGGLLRKGKIDALFFLGGAPNPLISDLIGRGDARLIPIDGPGRSRLIAKVKGLSADIIPPGAYRGTPRVETISCHTLWIVKDSAPADAVYDLVRALYHPSNRQILADGPSPAQEIKLGETISLLSVPLHPGAAKFYREAGQLPAPPPVKPLPKKKQ</sequence>
<dbReference type="RefSeq" id="WP_167081845.1">
    <property type="nucleotide sequence ID" value="NZ_BAAADC010000001.1"/>
</dbReference>
<keyword evidence="1" id="KW-0732">Signal</keyword>
<evidence type="ECO:0008006" key="4">
    <source>
        <dbReference type="Google" id="ProtNLM"/>
    </source>
</evidence>
<reference evidence="2 3" key="1">
    <citation type="submission" date="2020-03" db="EMBL/GenBank/DDBJ databases">
        <title>Genomic Encyclopedia of Type Strains, Phase IV (KMG-IV): sequencing the most valuable type-strain genomes for metagenomic binning, comparative biology and taxonomic classification.</title>
        <authorList>
            <person name="Goeker M."/>
        </authorList>
    </citation>
    <scope>NUCLEOTIDE SEQUENCE [LARGE SCALE GENOMIC DNA]</scope>
    <source>
        <strain evidence="2 3">DSM 19867</strain>
    </source>
</reference>
<evidence type="ECO:0000313" key="3">
    <source>
        <dbReference type="Proteomes" id="UP000570514"/>
    </source>
</evidence>
<dbReference type="PANTHER" id="PTHR42941:SF1">
    <property type="entry name" value="SLL1037 PROTEIN"/>
    <property type="match status" value="1"/>
</dbReference>
<dbReference type="InterPro" id="IPR011852">
    <property type="entry name" value="TRAP_TAXI"/>
</dbReference>